<comment type="caution">
    <text evidence="2">The sequence shown here is derived from an EMBL/GenBank/DDBJ whole genome shotgun (WGS) entry which is preliminary data.</text>
</comment>
<protein>
    <submittedName>
        <fullName evidence="2">Uncharacterized protein</fullName>
    </submittedName>
</protein>
<sequence>MKFFWQSLIGRKSLIECNEQHGIVSHSNRKEEDRTPSRHLTKPRQSFQQPING</sequence>
<gene>
    <name evidence="2" type="ORF">HanXRQr2_Chr01g0005231</name>
</gene>
<organism evidence="2 3">
    <name type="scientific">Helianthus annuus</name>
    <name type="common">Common sunflower</name>
    <dbReference type="NCBI Taxonomy" id="4232"/>
    <lineage>
        <taxon>Eukaryota</taxon>
        <taxon>Viridiplantae</taxon>
        <taxon>Streptophyta</taxon>
        <taxon>Embryophyta</taxon>
        <taxon>Tracheophyta</taxon>
        <taxon>Spermatophyta</taxon>
        <taxon>Magnoliopsida</taxon>
        <taxon>eudicotyledons</taxon>
        <taxon>Gunneridae</taxon>
        <taxon>Pentapetalae</taxon>
        <taxon>asterids</taxon>
        <taxon>campanulids</taxon>
        <taxon>Asterales</taxon>
        <taxon>Asteraceae</taxon>
        <taxon>Asteroideae</taxon>
        <taxon>Heliantheae alliance</taxon>
        <taxon>Heliantheae</taxon>
        <taxon>Helianthus</taxon>
    </lineage>
</organism>
<proteinExistence type="predicted"/>
<dbReference type="AlphaFoldDB" id="A0A9K3JSU0"/>
<dbReference type="EMBL" id="MNCJ02000316">
    <property type="protein sequence ID" value="KAF5820710.1"/>
    <property type="molecule type" value="Genomic_DNA"/>
</dbReference>
<name>A0A9K3JSU0_HELAN</name>
<accession>A0A9K3JSU0</accession>
<reference evidence="2" key="1">
    <citation type="journal article" date="2017" name="Nature">
        <title>The sunflower genome provides insights into oil metabolism, flowering and Asterid evolution.</title>
        <authorList>
            <person name="Badouin H."/>
            <person name="Gouzy J."/>
            <person name="Grassa C.J."/>
            <person name="Murat F."/>
            <person name="Staton S.E."/>
            <person name="Cottret L."/>
            <person name="Lelandais-Briere C."/>
            <person name="Owens G.L."/>
            <person name="Carrere S."/>
            <person name="Mayjonade B."/>
            <person name="Legrand L."/>
            <person name="Gill N."/>
            <person name="Kane N.C."/>
            <person name="Bowers J.E."/>
            <person name="Hubner S."/>
            <person name="Bellec A."/>
            <person name="Berard A."/>
            <person name="Berges H."/>
            <person name="Blanchet N."/>
            <person name="Boniface M.C."/>
            <person name="Brunel D."/>
            <person name="Catrice O."/>
            <person name="Chaidir N."/>
            <person name="Claudel C."/>
            <person name="Donnadieu C."/>
            <person name="Faraut T."/>
            <person name="Fievet G."/>
            <person name="Helmstetter N."/>
            <person name="King M."/>
            <person name="Knapp S.J."/>
            <person name="Lai Z."/>
            <person name="Le Paslier M.C."/>
            <person name="Lippi Y."/>
            <person name="Lorenzon L."/>
            <person name="Mandel J.R."/>
            <person name="Marage G."/>
            <person name="Marchand G."/>
            <person name="Marquand E."/>
            <person name="Bret-Mestries E."/>
            <person name="Morien E."/>
            <person name="Nambeesan S."/>
            <person name="Nguyen T."/>
            <person name="Pegot-Espagnet P."/>
            <person name="Pouilly N."/>
            <person name="Raftis F."/>
            <person name="Sallet E."/>
            <person name="Schiex T."/>
            <person name="Thomas J."/>
            <person name="Vandecasteele C."/>
            <person name="Vares D."/>
            <person name="Vear F."/>
            <person name="Vautrin S."/>
            <person name="Crespi M."/>
            <person name="Mangin B."/>
            <person name="Burke J.M."/>
            <person name="Salse J."/>
            <person name="Munos S."/>
            <person name="Vincourt P."/>
            <person name="Rieseberg L.H."/>
            <person name="Langlade N.B."/>
        </authorList>
    </citation>
    <scope>NUCLEOTIDE SEQUENCE</scope>
    <source>
        <tissue evidence="2">Leaves</tissue>
    </source>
</reference>
<dbReference type="Gramene" id="mRNA:HanXRQr2_Chr01g0005231">
    <property type="protein sequence ID" value="CDS:HanXRQr2_Chr01g0005231.1"/>
    <property type="gene ID" value="HanXRQr2_Chr01g0005231"/>
</dbReference>
<evidence type="ECO:0000313" key="2">
    <source>
        <dbReference type="EMBL" id="KAF5820710.1"/>
    </source>
</evidence>
<evidence type="ECO:0000256" key="1">
    <source>
        <dbReference type="SAM" id="MobiDB-lite"/>
    </source>
</evidence>
<dbReference type="Proteomes" id="UP000215914">
    <property type="component" value="Unassembled WGS sequence"/>
</dbReference>
<feature type="compositionally biased region" description="Polar residues" evidence="1">
    <location>
        <begin position="43"/>
        <end position="53"/>
    </location>
</feature>
<feature type="region of interest" description="Disordered" evidence="1">
    <location>
        <begin position="21"/>
        <end position="53"/>
    </location>
</feature>
<reference evidence="2" key="2">
    <citation type="submission" date="2020-06" db="EMBL/GenBank/DDBJ databases">
        <title>Helianthus annuus Genome sequencing and assembly Release 2.</title>
        <authorList>
            <person name="Gouzy J."/>
            <person name="Langlade N."/>
            <person name="Munos S."/>
        </authorList>
    </citation>
    <scope>NUCLEOTIDE SEQUENCE</scope>
    <source>
        <tissue evidence="2">Leaves</tissue>
    </source>
</reference>
<keyword evidence="3" id="KW-1185">Reference proteome</keyword>
<evidence type="ECO:0000313" key="3">
    <source>
        <dbReference type="Proteomes" id="UP000215914"/>
    </source>
</evidence>